<dbReference type="GO" id="GO:0003847">
    <property type="term" value="F:1-alkyl-2-acetylglycerophosphocholine esterase activity"/>
    <property type="evidence" value="ECO:0007669"/>
    <property type="project" value="TreeGrafter"/>
</dbReference>
<dbReference type="OrthoDB" id="192696at2"/>
<protein>
    <recommendedName>
        <fullName evidence="6">Dienelactone hydrolase</fullName>
    </recommendedName>
</protein>
<dbReference type="AlphaFoldDB" id="A0A1X9NIH5"/>
<dbReference type="InterPro" id="IPR029058">
    <property type="entry name" value="AB_hydrolase_fold"/>
</dbReference>
<evidence type="ECO:0000313" key="4">
    <source>
        <dbReference type="EMBL" id="ARN73783.1"/>
    </source>
</evidence>
<keyword evidence="1" id="KW-0378">Hydrolase</keyword>
<keyword evidence="3" id="KW-0443">Lipid metabolism</keyword>
<proteinExistence type="predicted"/>
<evidence type="ECO:0000256" key="2">
    <source>
        <dbReference type="ARBA" id="ARBA00022963"/>
    </source>
</evidence>
<accession>A0A1X9NIH5</accession>
<evidence type="ECO:0008006" key="6">
    <source>
        <dbReference type="Google" id="ProtNLM"/>
    </source>
</evidence>
<dbReference type="STRING" id="716816.BST96_06450"/>
<dbReference type="PROSITE" id="PS51257">
    <property type="entry name" value="PROKAR_LIPOPROTEIN"/>
    <property type="match status" value="1"/>
</dbReference>
<dbReference type="PANTHER" id="PTHR10272:SF0">
    <property type="entry name" value="PLATELET-ACTIVATING FACTOR ACETYLHYDROLASE"/>
    <property type="match status" value="1"/>
</dbReference>
<keyword evidence="5" id="KW-1185">Reference proteome</keyword>
<gene>
    <name evidence="4" type="ORF">BST96_06450</name>
</gene>
<dbReference type="Gene3D" id="3.40.50.1820">
    <property type="entry name" value="alpha/beta hydrolase"/>
    <property type="match status" value="1"/>
</dbReference>
<dbReference type="GO" id="GO:0016042">
    <property type="term" value="P:lipid catabolic process"/>
    <property type="evidence" value="ECO:0007669"/>
    <property type="project" value="UniProtKB-KW"/>
</dbReference>
<organism evidence="4 5">
    <name type="scientific">Oceanicoccus sagamiensis</name>
    <dbReference type="NCBI Taxonomy" id="716816"/>
    <lineage>
        <taxon>Bacteria</taxon>
        <taxon>Pseudomonadati</taxon>
        <taxon>Pseudomonadota</taxon>
        <taxon>Gammaproteobacteria</taxon>
        <taxon>Cellvibrionales</taxon>
        <taxon>Spongiibacteraceae</taxon>
        <taxon>Oceanicoccus</taxon>
    </lineage>
</organism>
<evidence type="ECO:0000256" key="3">
    <source>
        <dbReference type="ARBA" id="ARBA00023098"/>
    </source>
</evidence>
<dbReference type="KEGG" id="osg:BST96_06450"/>
<dbReference type="SUPFAM" id="SSF53474">
    <property type="entry name" value="alpha/beta-Hydrolases"/>
    <property type="match status" value="1"/>
</dbReference>
<name>A0A1X9NIH5_9GAMM</name>
<dbReference type="EMBL" id="CP019343">
    <property type="protein sequence ID" value="ARN73783.1"/>
    <property type="molecule type" value="Genomic_DNA"/>
</dbReference>
<evidence type="ECO:0000256" key="1">
    <source>
        <dbReference type="ARBA" id="ARBA00022801"/>
    </source>
</evidence>
<sequence>MRIEPLIKVKLYFLALVFILILAGCDQGVLSGVGYQKVTVSDPVTNSKIEVALWYPTLRASRNKRLGPFIESLAVDAVPDDSNGLIVLSHGFAGDSLSHIDTAIYLAKHGFFVATPTHPDLVGLKSNNLQLDPLVMRPRVVPLLLDFLLEEERFKNTLAHKNIGILGYSIGAYTALSALGGHPAFDGLADYCNKVSIGDVLCAKWSKARFENISSQLNFERDTRIQAALLLAPGYGPLFDKQALSNVNVPIKIYSAEQDQDLPEPFHTGSYKNNLPIPPEHEVIANAGHFVFLAPCPDGLKKKIPKFCVDPDGVDREVVHGKINAGIVDFFIKTFSE</sequence>
<dbReference type="InterPro" id="IPR016986">
    <property type="entry name" value="UCP031982_abhydr"/>
</dbReference>
<evidence type="ECO:0000313" key="5">
    <source>
        <dbReference type="Proteomes" id="UP000193450"/>
    </source>
</evidence>
<dbReference type="PIRSF" id="PIRSF031982">
    <property type="entry name" value="UCP031982_abhydr"/>
    <property type="match status" value="1"/>
</dbReference>
<keyword evidence="2" id="KW-0442">Lipid degradation</keyword>
<dbReference type="RefSeq" id="WP_085757902.1">
    <property type="nucleotide sequence ID" value="NZ_CP019343.1"/>
</dbReference>
<dbReference type="Proteomes" id="UP000193450">
    <property type="component" value="Chromosome"/>
</dbReference>
<reference evidence="4 5" key="1">
    <citation type="submission" date="2016-11" db="EMBL/GenBank/DDBJ databases">
        <title>Trade-off between light-utilization and light-protection in marine flavobacteria.</title>
        <authorList>
            <person name="Kumagai Y."/>
        </authorList>
    </citation>
    <scope>NUCLEOTIDE SEQUENCE [LARGE SCALE GENOMIC DNA]</scope>
    <source>
        <strain evidence="4 5">NBRC 107125</strain>
    </source>
</reference>
<dbReference type="PANTHER" id="PTHR10272">
    <property type="entry name" value="PLATELET-ACTIVATING FACTOR ACETYLHYDROLASE"/>
    <property type="match status" value="1"/>
</dbReference>